<comment type="caution">
    <text evidence="1">The sequence shown here is derived from an EMBL/GenBank/DDBJ whole genome shotgun (WGS) entry which is preliminary data.</text>
</comment>
<name>A0A1E5XKG8_9HYPH</name>
<keyword evidence="2" id="KW-1185">Reference proteome</keyword>
<reference evidence="1 2" key="1">
    <citation type="journal article" date="2015" name="Genome Announc.">
        <title>Genome Assemblies of Three Soil-Associated Devosia species: D. insulae, D. limi, and D. soli.</title>
        <authorList>
            <person name="Hassan Y.I."/>
            <person name="Lepp D."/>
            <person name="Zhou T."/>
        </authorList>
    </citation>
    <scope>NUCLEOTIDE SEQUENCE [LARGE SCALE GENOMIC DNA]</scope>
    <source>
        <strain evidence="1 2">DS-56</strain>
    </source>
</reference>
<sequence length="85" mass="9150">MAGYGLLALAHAAVRGHRRIAGDVRTVAGLDMVAQIEAEHALWWQRGEPHPADAGADHYIARMLAAIGAGLALRRPIHGGRRRRA</sequence>
<accession>A0A1E5XKG8</accession>
<dbReference type="AlphaFoldDB" id="A0A1E5XKG8"/>
<evidence type="ECO:0000313" key="1">
    <source>
        <dbReference type="EMBL" id="OEO29088.1"/>
    </source>
</evidence>
<evidence type="ECO:0000313" key="2">
    <source>
        <dbReference type="Proteomes" id="UP000095463"/>
    </source>
</evidence>
<dbReference type="Proteomes" id="UP000095463">
    <property type="component" value="Unassembled WGS sequence"/>
</dbReference>
<gene>
    <name evidence="1" type="ORF">VW23_002530</name>
</gene>
<protein>
    <submittedName>
        <fullName evidence="1">Uncharacterized protein</fullName>
    </submittedName>
</protein>
<proteinExistence type="predicted"/>
<dbReference type="RefSeq" id="WP_069911640.1">
    <property type="nucleotide sequence ID" value="NZ_LAJE02000335.1"/>
</dbReference>
<dbReference type="EMBL" id="LAJE02000335">
    <property type="protein sequence ID" value="OEO29088.1"/>
    <property type="molecule type" value="Genomic_DNA"/>
</dbReference>
<organism evidence="1 2">
    <name type="scientific">Devosia insulae DS-56</name>
    <dbReference type="NCBI Taxonomy" id="1116389"/>
    <lineage>
        <taxon>Bacteria</taxon>
        <taxon>Pseudomonadati</taxon>
        <taxon>Pseudomonadota</taxon>
        <taxon>Alphaproteobacteria</taxon>
        <taxon>Hyphomicrobiales</taxon>
        <taxon>Devosiaceae</taxon>
        <taxon>Devosia</taxon>
    </lineage>
</organism>